<feature type="compositionally biased region" description="Basic residues" evidence="1">
    <location>
        <begin position="84"/>
        <end position="98"/>
    </location>
</feature>
<feature type="non-terminal residue" evidence="2">
    <location>
        <position position="150"/>
    </location>
</feature>
<evidence type="ECO:0000313" key="2">
    <source>
        <dbReference type="EMBL" id="CAA9245221.1"/>
    </source>
</evidence>
<gene>
    <name evidence="2" type="ORF">AVDCRST_MAG54-1719</name>
</gene>
<protein>
    <submittedName>
        <fullName evidence="2">Uncharacterized protein</fullName>
    </submittedName>
</protein>
<dbReference type="AlphaFoldDB" id="A0A6J4IAE8"/>
<feature type="compositionally biased region" description="Basic and acidic residues" evidence="1">
    <location>
        <begin position="35"/>
        <end position="44"/>
    </location>
</feature>
<accession>A0A6J4IAE8</accession>
<name>A0A6J4IAE8_9PSEU</name>
<evidence type="ECO:0000256" key="1">
    <source>
        <dbReference type="SAM" id="MobiDB-lite"/>
    </source>
</evidence>
<feature type="non-terminal residue" evidence="2">
    <location>
        <position position="1"/>
    </location>
</feature>
<feature type="region of interest" description="Disordered" evidence="1">
    <location>
        <begin position="1"/>
        <end position="150"/>
    </location>
</feature>
<feature type="compositionally biased region" description="Basic residues" evidence="1">
    <location>
        <begin position="52"/>
        <end position="70"/>
    </location>
</feature>
<dbReference type="EMBL" id="CADCTH010000231">
    <property type="protein sequence ID" value="CAA9245221.1"/>
    <property type="molecule type" value="Genomic_DNA"/>
</dbReference>
<sequence length="150" mass="17104">PPLAPGRGRARHPRLRCPGRRRHGPPVGVRRRDHPHGARVEVRASRRGAPGPHRHRRHPPRAQPPRRRLCVPRLHPTTPTLPRPPRRALARRRRHRGREHGAALPAPPPGHPPRPLAPRDDQRAPVVHTPTLDRPRPTTPPRRTTTRPHL</sequence>
<proteinExistence type="predicted"/>
<reference evidence="2" key="1">
    <citation type="submission" date="2020-02" db="EMBL/GenBank/DDBJ databases">
        <authorList>
            <person name="Meier V. D."/>
        </authorList>
    </citation>
    <scope>NUCLEOTIDE SEQUENCE</scope>
    <source>
        <strain evidence="2">AVDCRST_MAG54</strain>
    </source>
</reference>
<feature type="compositionally biased region" description="Pro residues" evidence="1">
    <location>
        <begin position="105"/>
        <end position="116"/>
    </location>
</feature>
<feature type="compositionally biased region" description="Basic residues" evidence="1">
    <location>
        <begin position="8"/>
        <end position="34"/>
    </location>
</feature>
<organism evidence="2">
    <name type="scientific">uncultured Actinomycetospora sp</name>
    <dbReference type="NCBI Taxonomy" id="1135996"/>
    <lineage>
        <taxon>Bacteria</taxon>
        <taxon>Bacillati</taxon>
        <taxon>Actinomycetota</taxon>
        <taxon>Actinomycetes</taxon>
        <taxon>Pseudonocardiales</taxon>
        <taxon>Pseudonocardiaceae</taxon>
        <taxon>Actinomycetospora</taxon>
        <taxon>environmental samples</taxon>
    </lineage>
</organism>